<feature type="compositionally biased region" description="Basic and acidic residues" evidence="1">
    <location>
        <begin position="72"/>
        <end position="81"/>
    </location>
</feature>
<evidence type="ECO:0000313" key="3">
    <source>
        <dbReference type="Proteomes" id="UP000240883"/>
    </source>
</evidence>
<sequence length="81" mass="9008">MPGDHQQADQGVQEEPDFAQAFKELARGERAAAALENHLDSLEKKIEEMLAKAEEDERNMKSQKPSNGDSSAPKDERKNAN</sequence>
<evidence type="ECO:0000256" key="1">
    <source>
        <dbReference type="SAM" id="MobiDB-lite"/>
    </source>
</evidence>
<gene>
    <name evidence="2" type="ORF">BS50DRAFT_635898</name>
</gene>
<dbReference type="AlphaFoldDB" id="A0A2T2NI23"/>
<organism evidence="2 3">
    <name type="scientific">Corynespora cassiicola Philippines</name>
    <dbReference type="NCBI Taxonomy" id="1448308"/>
    <lineage>
        <taxon>Eukaryota</taxon>
        <taxon>Fungi</taxon>
        <taxon>Dikarya</taxon>
        <taxon>Ascomycota</taxon>
        <taxon>Pezizomycotina</taxon>
        <taxon>Dothideomycetes</taxon>
        <taxon>Pleosporomycetidae</taxon>
        <taxon>Pleosporales</taxon>
        <taxon>Corynesporascaceae</taxon>
        <taxon>Corynespora</taxon>
    </lineage>
</organism>
<dbReference type="EMBL" id="KZ678137">
    <property type="protein sequence ID" value="PSN65081.1"/>
    <property type="molecule type" value="Genomic_DNA"/>
</dbReference>
<name>A0A2T2NI23_CORCC</name>
<dbReference type="OrthoDB" id="5398685at2759"/>
<feature type="compositionally biased region" description="Basic and acidic residues" evidence="1">
    <location>
        <begin position="47"/>
        <end position="60"/>
    </location>
</feature>
<keyword evidence="3" id="KW-1185">Reference proteome</keyword>
<dbReference type="Proteomes" id="UP000240883">
    <property type="component" value="Unassembled WGS sequence"/>
</dbReference>
<protein>
    <submittedName>
        <fullName evidence="2">Uncharacterized protein</fullName>
    </submittedName>
</protein>
<evidence type="ECO:0000313" key="2">
    <source>
        <dbReference type="EMBL" id="PSN65081.1"/>
    </source>
</evidence>
<feature type="region of interest" description="Disordered" evidence="1">
    <location>
        <begin position="47"/>
        <end position="81"/>
    </location>
</feature>
<reference evidence="2 3" key="1">
    <citation type="journal article" date="2018" name="Front. Microbiol.">
        <title>Genome-Wide Analysis of Corynespora cassiicola Leaf Fall Disease Putative Effectors.</title>
        <authorList>
            <person name="Lopez D."/>
            <person name="Ribeiro S."/>
            <person name="Label P."/>
            <person name="Fumanal B."/>
            <person name="Venisse J.S."/>
            <person name="Kohler A."/>
            <person name="de Oliveira R.R."/>
            <person name="Labutti K."/>
            <person name="Lipzen A."/>
            <person name="Lail K."/>
            <person name="Bauer D."/>
            <person name="Ohm R.A."/>
            <person name="Barry K.W."/>
            <person name="Spatafora J."/>
            <person name="Grigoriev I.V."/>
            <person name="Martin F.M."/>
            <person name="Pujade-Renaud V."/>
        </authorList>
    </citation>
    <scope>NUCLEOTIDE SEQUENCE [LARGE SCALE GENOMIC DNA]</scope>
    <source>
        <strain evidence="2 3">Philippines</strain>
    </source>
</reference>
<proteinExistence type="predicted"/>
<accession>A0A2T2NI23</accession>